<keyword evidence="3" id="KW-1185">Reference proteome</keyword>
<feature type="compositionally biased region" description="Basic and acidic residues" evidence="1">
    <location>
        <begin position="378"/>
        <end position="394"/>
    </location>
</feature>
<gene>
    <name evidence="2" type="ORF">PIIN_02765</name>
</gene>
<feature type="region of interest" description="Disordered" evidence="1">
    <location>
        <begin position="219"/>
        <end position="271"/>
    </location>
</feature>
<evidence type="ECO:0000256" key="1">
    <source>
        <dbReference type="SAM" id="MobiDB-lite"/>
    </source>
</evidence>
<dbReference type="GO" id="GO:0035091">
    <property type="term" value="F:phosphatidylinositol binding"/>
    <property type="evidence" value="ECO:0007669"/>
    <property type="project" value="InterPro"/>
</dbReference>
<dbReference type="InParanoid" id="G4TC49"/>
<dbReference type="Proteomes" id="UP000007148">
    <property type="component" value="Unassembled WGS sequence"/>
</dbReference>
<dbReference type="eggNOG" id="ENOG502SICQ">
    <property type="taxonomic scope" value="Eukaryota"/>
</dbReference>
<dbReference type="STRING" id="1109443.G4TC49"/>
<feature type="region of interest" description="Disordered" evidence="1">
    <location>
        <begin position="648"/>
        <end position="677"/>
    </location>
</feature>
<evidence type="ECO:0000313" key="3">
    <source>
        <dbReference type="Proteomes" id="UP000007148"/>
    </source>
</evidence>
<feature type="compositionally biased region" description="Basic and acidic residues" evidence="1">
    <location>
        <begin position="424"/>
        <end position="438"/>
    </location>
</feature>
<feature type="region of interest" description="Disordered" evidence="1">
    <location>
        <begin position="815"/>
        <end position="875"/>
    </location>
</feature>
<feature type="region of interest" description="Disordered" evidence="1">
    <location>
        <begin position="283"/>
        <end position="317"/>
    </location>
</feature>
<dbReference type="Gene3D" id="3.30.1520.10">
    <property type="entry name" value="Phox-like domain"/>
    <property type="match status" value="1"/>
</dbReference>
<feature type="compositionally biased region" description="Low complexity" evidence="1">
    <location>
        <begin position="834"/>
        <end position="847"/>
    </location>
</feature>
<dbReference type="HOGENOM" id="CLU_295798_0_0_1"/>
<dbReference type="AlphaFoldDB" id="G4TC49"/>
<feature type="region of interest" description="Disordered" evidence="1">
    <location>
        <begin position="702"/>
        <end position="741"/>
    </location>
</feature>
<evidence type="ECO:0008006" key="4">
    <source>
        <dbReference type="Google" id="ProtNLM"/>
    </source>
</evidence>
<feature type="region of interest" description="Disordered" evidence="1">
    <location>
        <begin position="354"/>
        <end position="450"/>
    </location>
</feature>
<dbReference type="InterPro" id="IPR036871">
    <property type="entry name" value="PX_dom_sf"/>
</dbReference>
<feature type="region of interest" description="Disordered" evidence="1">
    <location>
        <begin position="462"/>
        <end position="511"/>
    </location>
</feature>
<dbReference type="OrthoDB" id="3244370at2759"/>
<dbReference type="EMBL" id="CAFZ01000042">
    <property type="protein sequence ID" value="CCA68905.1"/>
    <property type="molecule type" value="Genomic_DNA"/>
</dbReference>
<organism evidence="2 3">
    <name type="scientific">Serendipita indica (strain DSM 11827)</name>
    <name type="common">Root endophyte fungus</name>
    <name type="synonym">Piriformospora indica</name>
    <dbReference type="NCBI Taxonomy" id="1109443"/>
    <lineage>
        <taxon>Eukaryota</taxon>
        <taxon>Fungi</taxon>
        <taxon>Dikarya</taxon>
        <taxon>Basidiomycota</taxon>
        <taxon>Agaricomycotina</taxon>
        <taxon>Agaricomycetes</taxon>
        <taxon>Sebacinales</taxon>
        <taxon>Serendipitaceae</taxon>
        <taxon>Serendipita</taxon>
    </lineage>
</organism>
<protein>
    <recommendedName>
        <fullName evidence="4">PX domain-containing protein</fullName>
    </recommendedName>
</protein>
<feature type="region of interest" description="Disordered" evidence="1">
    <location>
        <begin position="971"/>
        <end position="992"/>
    </location>
</feature>
<proteinExistence type="predicted"/>
<evidence type="ECO:0000313" key="2">
    <source>
        <dbReference type="EMBL" id="CCA68905.1"/>
    </source>
</evidence>
<reference evidence="2 3" key="1">
    <citation type="journal article" date="2011" name="PLoS Pathog.">
        <title>Endophytic Life Strategies Decoded by Genome and Transcriptome Analyses of the Mutualistic Root Symbiont Piriformospora indica.</title>
        <authorList>
            <person name="Zuccaro A."/>
            <person name="Lahrmann U."/>
            <person name="Guldener U."/>
            <person name="Langen G."/>
            <person name="Pfiffi S."/>
            <person name="Biedenkopf D."/>
            <person name="Wong P."/>
            <person name="Samans B."/>
            <person name="Grimm C."/>
            <person name="Basiewicz M."/>
            <person name="Murat C."/>
            <person name="Martin F."/>
            <person name="Kogel K.H."/>
        </authorList>
    </citation>
    <scope>NUCLEOTIDE SEQUENCE [LARGE SCALE GENOMIC DNA]</scope>
    <source>
        <strain evidence="2 3">DSM 11827</strain>
    </source>
</reference>
<comment type="caution">
    <text evidence="2">The sequence shown here is derived from an EMBL/GenBank/DDBJ whole genome shotgun (WGS) entry which is preliminary data.</text>
</comment>
<name>G4TC49_SERID</name>
<feature type="compositionally biased region" description="Low complexity" evidence="1">
    <location>
        <begin position="702"/>
        <end position="735"/>
    </location>
</feature>
<sequence>MADFPLPISEAFLGTLDNPAISQSYRKAVIRPTPTSFTVSLYPPRKQGTNYHYGMRIIPTDVPTSPVESSAKSVRSTKSSKYKEYDIFRRWDDCLDFQRTLEGEYQFIAQRRRKGQPALDHHAKNTLYPAQRAASFDSLPAGPDPSSIALDVHEYIPKLTKKSNLFRANHSTVSQRGEEFKAMINALLDEDAHSTIRELRTVPIVRDFFALWRRDKEAERRSAKTASITSPPLPGAPTAPTVVPVVNTPPPPAPVLAPKSGPAQSTPQRSPTLNHLADFLHTPVTSVPKSPKPAGRNSYATPRGNIRPSTANVELYPSNRPPASLFLATSDAAPGPSTPAVNAANSIPAAASRFSRSQTLPVPNQPVDPLDPVSDAGLRAREGLMLRPLAREDPSSQWGGLSRPPLRKGSSPELARPSTATGGERARTRDYASPHRLQDNWQGFSGGGLQPMPIHRLAQRQPSLPGLPRKATLRESPSVEGGLAGDALKPLTSFPFDHPPESPGSPGVAVPAAGRRRLDSLAVLDPEMYQTLASQGQAMQSSPSLLQFGRSPSIGHDTSQVIPRARKTPPIQDSGNRSARFFVDDPNGNLLVDVANGPPPRSPISAGMGSLTLDPEMGRVRKNSTHSHESDEGQFGQIARERSVQNTRLIGRPPPGKQPIMRPPPTAPLPPTNANVDLRSGRSAEERAYNLSIISGASIPTLSSNASSSSFSQASPLSPTAMPASRFRSRASMSSLGDQQQRRLSLDSLMMSDVELPYLSRNLSNTQNHYSLKNKSSDAVFAAHNAVNGNGPASATPTPRTFGAANIAIGVGGGRGSYSSQDTDSTGLNEDSGALSSASSIHAPAPSRLHPPTKAIIVSKTTPPPPRPPRSALRNSSQFATGVLQRLEETSNGDSSGSRPQTPFNNLHKQESHEFIDSYFLTPQLQPTTLDPPVAPFAMSNRNTRDSNMSTFSNIAQYYQSLPERPYVPGVPAQERPGTADHPPSDFEAMSLPPTPFSTTFLDLTAHNNVPTLAPRTSSQTVSGMVPIKAVHAQSETIVLFKITKGDTSLSDLRAKTLRKLREAGIPGESLESVSLKYLPSTRSGDSAPFVGRQRSMSIASAADIAQMVDLDSEVEWQKALATANPAQKILIRVI</sequence>
<accession>G4TC49</accession>
<feature type="compositionally biased region" description="Polar residues" evidence="1">
    <location>
        <begin position="817"/>
        <end position="829"/>
    </location>
</feature>
<feature type="compositionally biased region" description="Pro residues" evidence="1">
    <location>
        <begin position="652"/>
        <end position="671"/>
    </location>
</feature>